<dbReference type="SUPFAM" id="SSF55729">
    <property type="entry name" value="Acyl-CoA N-acyltransferases (Nat)"/>
    <property type="match status" value="1"/>
</dbReference>
<comment type="caution">
    <text evidence="3">The sequence shown here is derived from an EMBL/GenBank/DDBJ whole genome shotgun (WGS) entry which is preliminary data.</text>
</comment>
<evidence type="ECO:0000259" key="2">
    <source>
        <dbReference type="Pfam" id="PF13480"/>
    </source>
</evidence>
<proteinExistence type="predicted"/>
<reference evidence="3 4" key="1">
    <citation type="submission" date="2018-08" db="EMBL/GenBank/DDBJ databases">
        <title>A genome reference for cultivated species of the human gut microbiota.</title>
        <authorList>
            <person name="Zou Y."/>
            <person name="Xue W."/>
            <person name="Luo G."/>
        </authorList>
    </citation>
    <scope>NUCLEOTIDE SEQUENCE [LARGE SCALE GENOMIC DNA]</scope>
    <source>
        <strain evidence="3 4">AF24-12</strain>
    </source>
</reference>
<dbReference type="GO" id="GO:0016740">
    <property type="term" value="F:transferase activity"/>
    <property type="evidence" value="ECO:0007669"/>
    <property type="project" value="UniProtKB-KW"/>
</dbReference>
<feature type="transmembrane region" description="Helical" evidence="1">
    <location>
        <begin position="54"/>
        <end position="77"/>
    </location>
</feature>
<keyword evidence="1" id="KW-1133">Transmembrane helix</keyword>
<gene>
    <name evidence="3" type="ORF">DWY11_09855</name>
</gene>
<dbReference type="InterPro" id="IPR038740">
    <property type="entry name" value="BioF2-like_GNAT_dom"/>
</dbReference>
<dbReference type="Pfam" id="PF13480">
    <property type="entry name" value="Acetyltransf_6"/>
    <property type="match status" value="1"/>
</dbReference>
<accession>A0A3R5ZVW5</accession>
<organism evidence="3 4">
    <name type="scientific">Segatella copri</name>
    <dbReference type="NCBI Taxonomy" id="165179"/>
    <lineage>
        <taxon>Bacteria</taxon>
        <taxon>Pseudomonadati</taxon>
        <taxon>Bacteroidota</taxon>
        <taxon>Bacteroidia</taxon>
        <taxon>Bacteroidales</taxon>
        <taxon>Prevotellaceae</taxon>
        <taxon>Segatella</taxon>
    </lineage>
</organism>
<sequence length="346" mass="40907">MIMEYKVKEVYPSEFGTLKKEWNQLEKGEDMTYYQSYHWYESIMKFMPEKKGRYGSVFLCIYGGGKLLLICPLWIIFKTTNLVNKPGVYLLGRRGWSDYLNVVYDDCPPEVFKMFFDYVTDKWKISNFCLEQLKEQTRFYQYVSSSYTLHKDIVTTCVSLLIPENNEAYKKLLSKNSRQNIRTARNRLTKDVLNIRYSLDDTPDLEICKRMRAKRVVKKNKAKTVVDWLRQKKGKIKARMEIDFPAYLPFYADKDSHFMTAYINDELAAFFNYAFDVNHSEILLMAVGTNEKFVRYSPGVLLIYEYITSQIESKKIKTLDFTRGNEPYKYHLGGSNHLIHSLEFSL</sequence>
<name>A0A3R5ZVW5_9BACT</name>
<dbReference type="Proteomes" id="UP000283872">
    <property type="component" value="Unassembled WGS sequence"/>
</dbReference>
<evidence type="ECO:0000313" key="3">
    <source>
        <dbReference type="EMBL" id="RGS14834.1"/>
    </source>
</evidence>
<keyword evidence="1" id="KW-0472">Membrane</keyword>
<feature type="domain" description="BioF2-like acetyltransferase" evidence="2">
    <location>
        <begin position="176"/>
        <end position="329"/>
    </location>
</feature>
<dbReference type="EMBL" id="QRVA01000023">
    <property type="protein sequence ID" value="RGS14834.1"/>
    <property type="molecule type" value="Genomic_DNA"/>
</dbReference>
<dbReference type="AlphaFoldDB" id="A0A3R5ZVW5"/>
<keyword evidence="1" id="KW-0812">Transmembrane</keyword>
<evidence type="ECO:0000313" key="4">
    <source>
        <dbReference type="Proteomes" id="UP000283872"/>
    </source>
</evidence>
<dbReference type="InterPro" id="IPR016181">
    <property type="entry name" value="Acyl_CoA_acyltransferase"/>
</dbReference>
<keyword evidence="3" id="KW-0808">Transferase</keyword>
<protein>
    <submittedName>
        <fullName evidence="3">GNAT family N-acetyltransferase</fullName>
    </submittedName>
</protein>
<evidence type="ECO:0000256" key="1">
    <source>
        <dbReference type="SAM" id="Phobius"/>
    </source>
</evidence>